<evidence type="ECO:0000259" key="1">
    <source>
        <dbReference type="Pfam" id="PF00857"/>
    </source>
</evidence>
<dbReference type="Gene3D" id="3.40.50.850">
    <property type="entry name" value="Isochorismatase-like"/>
    <property type="match status" value="1"/>
</dbReference>
<organism evidence="2 3">
    <name type="scientific">Qipengyuania soli</name>
    <dbReference type="NCBI Taxonomy" id="2782568"/>
    <lineage>
        <taxon>Bacteria</taxon>
        <taxon>Pseudomonadati</taxon>
        <taxon>Pseudomonadota</taxon>
        <taxon>Alphaproteobacteria</taxon>
        <taxon>Sphingomonadales</taxon>
        <taxon>Erythrobacteraceae</taxon>
        <taxon>Qipengyuania</taxon>
    </lineage>
</organism>
<dbReference type="RefSeq" id="WP_200981170.1">
    <property type="nucleotide sequence ID" value="NZ_CP064654.1"/>
</dbReference>
<accession>A0A7S8ISE7</accession>
<dbReference type="InterPro" id="IPR036380">
    <property type="entry name" value="Isochorismatase-like_sf"/>
</dbReference>
<proteinExistence type="predicted"/>
<dbReference type="KEGG" id="qso:IRL76_09785"/>
<dbReference type="InterPro" id="IPR053152">
    <property type="entry name" value="Hydrolase_YcaC-like"/>
</dbReference>
<evidence type="ECO:0000313" key="2">
    <source>
        <dbReference type="EMBL" id="QPC98163.1"/>
    </source>
</evidence>
<dbReference type="Pfam" id="PF00857">
    <property type="entry name" value="Isochorismatase"/>
    <property type="match status" value="1"/>
</dbReference>
<protein>
    <submittedName>
        <fullName evidence="2">Hydrolase</fullName>
    </submittedName>
</protein>
<dbReference type="PANTHER" id="PTHR43559">
    <property type="entry name" value="HYDROLASE YCAC-RELATED"/>
    <property type="match status" value="1"/>
</dbReference>
<feature type="domain" description="Isochorismatase-like" evidence="1">
    <location>
        <begin position="14"/>
        <end position="164"/>
    </location>
</feature>
<evidence type="ECO:0000313" key="3">
    <source>
        <dbReference type="Proteomes" id="UP000594459"/>
    </source>
</evidence>
<dbReference type="SUPFAM" id="SSF52499">
    <property type="entry name" value="Isochorismatase-like hydrolases"/>
    <property type="match status" value="1"/>
</dbReference>
<dbReference type="EMBL" id="CP064654">
    <property type="protein sequence ID" value="QPC98163.1"/>
    <property type="molecule type" value="Genomic_DNA"/>
</dbReference>
<name>A0A7S8ISE7_9SPHN</name>
<keyword evidence="3" id="KW-1185">Reference proteome</keyword>
<dbReference type="PANTHER" id="PTHR43559:SF1">
    <property type="entry name" value="HYDROLASE"/>
    <property type="match status" value="1"/>
</dbReference>
<sequence>MSFRSEKLINTDDTLFIFIDHQPQMAFGVTSIDRQTLKNNTVALAKAAMLFGVPTILTAVETESFSGYIWPELLDVVQQKPIERTSMNSWDSDELVAQVKASGRKKLVIAALWTEACLLFPALCAIEEGFEVFMVTDASGGTSPEAHDAAIRRMEQAGGHSLTTINAMLELQRDWANRDTYDGLMGIVREHLGAYGMGVDYAYTMVHKAPQRGAFPHEASSPAGH</sequence>
<keyword evidence="2" id="KW-0378">Hydrolase</keyword>
<dbReference type="InterPro" id="IPR000868">
    <property type="entry name" value="Isochorismatase-like_dom"/>
</dbReference>
<dbReference type="AlphaFoldDB" id="A0A7S8ISE7"/>
<dbReference type="Proteomes" id="UP000594459">
    <property type="component" value="Chromosome"/>
</dbReference>
<gene>
    <name evidence="2" type="ORF">IRL76_09785</name>
</gene>
<dbReference type="GO" id="GO:0016787">
    <property type="term" value="F:hydrolase activity"/>
    <property type="evidence" value="ECO:0007669"/>
    <property type="project" value="UniProtKB-KW"/>
</dbReference>
<reference evidence="2 3" key="1">
    <citation type="submission" date="2020-11" db="EMBL/GenBank/DDBJ databases">
        <title>The genome sequence of Erythrobacter sp. 6D36.</title>
        <authorList>
            <person name="Liu Y."/>
        </authorList>
    </citation>
    <scope>NUCLEOTIDE SEQUENCE [LARGE SCALE GENOMIC DNA]</scope>
    <source>
        <strain evidence="2 3">6D36</strain>
    </source>
</reference>
<dbReference type="CDD" id="cd01012">
    <property type="entry name" value="YcaC_related"/>
    <property type="match status" value="1"/>
</dbReference>